<dbReference type="InterPro" id="IPR009060">
    <property type="entry name" value="UBA-like_sf"/>
</dbReference>
<dbReference type="KEGG" id="phu:Phum_PHUM163710"/>
<feature type="compositionally biased region" description="Polar residues" evidence="1">
    <location>
        <begin position="15"/>
        <end position="26"/>
    </location>
</feature>
<evidence type="ECO:0000313" key="3">
    <source>
        <dbReference type="EMBL" id="EEB12189.1"/>
    </source>
</evidence>
<dbReference type="InterPro" id="IPR057650">
    <property type="entry name" value="UBL_UBAC1"/>
</dbReference>
<dbReference type="CTD" id="8236581"/>
<evidence type="ECO:0000259" key="2">
    <source>
        <dbReference type="PROSITE" id="PS50030"/>
    </source>
</evidence>
<keyword evidence="5" id="KW-1185">Reference proteome</keyword>
<dbReference type="PANTHER" id="PTHR46738:SF1">
    <property type="entry name" value="UBIQUITIN-ASSOCIATED DOMAIN-CONTAINING PROTEIN 1"/>
    <property type="match status" value="1"/>
</dbReference>
<accession>E0VFN3</accession>
<dbReference type="CDD" id="cd14304">
    <property type="entry name" value="UBA2_KPC2"/>
    <property type="match status" value="1"/>
</dbReference>
<reference evidence="3" key="1">
    <citation type="submission" date="2007-04" db="EMBL/GenBank/DDBJ databases">
        <title>Annotation of Pediculus humanus corporis strain USDA.</title>
        <authorList>
            <person name="Kirkness E."/>
            <person name="Hannick L."/>
            <person name="Hass B."/>
            <person name="Bruggner R."/>
            <person name="Lawson D."/>
            <person name="Bidwell S."/>
            <person name="Joardar V."/>
            <person name="Caler E."/>
            <person name="Walenz B."/>
            <person name="Inman J."/>
            <person name="Schobel S."/>
            <person name="Galinsky K."/>
            <person name="Amedeo P."/>
            <person name="Strausberg R."/>
        </authorList>
    </citation>
    <scope>NUCLEOTIDE SEQUENCE</scope>
    <source>
        <strain>USDA</strain>
    </source>
</reference>
<dbReference type="Proteomes" id="UP000009046">
    <property type="component" value="Unassembled WGS sequence"/>
</dbReference>
<reference evidence="4" key="3">
    <citation type="submission" date="2020-05" db="UniProtKB">
        <authorList>
            <consortium name="EnsemblMetazoa"/>
        </authorList>
    </citation>
    <scope>IDENTIFICATION</scope>
    <source>
        <strain evidence="4">USDA</strain>
    </source>
</reference>
<dbReference type="InterPro" id="IPR015940">
    <property type="entry name" value="UBA"/>
</dbReference>
<dbReference type="AlphaFoldDB" id="E0VFN3"/>
<proteinExistence type="predicted"/>
<dbReference type="Pfam" id="PF23326">
    <property type="entry name" value="UBL_UBAC1"/>
    <property type="match status" value="1"/>
</dbReference>
<dbReference type="SUPFAM" id="SSF46934">
    <property type="entry name" value="UBA-like"/>
    <property type="match status" value="2"/>
</dbReference>
<feature type="domain" description="UBA" evidence="2">
    <location>
        <begin position="202"/>
        <end position="241"/>
    </location>
</feature>
<evidence type="ECO:0000313" key="4">
    <source>
        <dbReference type="EnsemblMetazoa" id="PHUM163710-PA"/>
    </source>
</evidence>
<sequence length="413" mass="46277">MWKNKNGSSKKDSGTPSKATSQNLESLSEDEEKIKMNIIGNDETWSIGTTNETTIEKIKLMALSHFFNTNDSHKLAPKYRLISVSEKRPLPNTSTLFQEGLRNNDELLLVESYIPPIKELPTPDSLKGPTPVQINSITHNQREKNAIRKYPQAECAADFHREVRKILMSLCEVSAKILSPTPDSQKIIKLIAEQLSARRVSEINPTSIKALIDMGFTKQQAVTALKKNINHREALEWLIEHSNDPNFNAEDDSDGGPGPSTSAQISSSNLTLVQAVNEMLEKFRKIRMKDFKPNPKSVTILQEMGFKSEDAQEALRVTGNNQNAACEWLLGDRRPSLQDLDKGMDPDSTIYKAIMSNASVQLSLNNPRMLLAFLSMLDNPNSANLWLNDPEAAPALNTIFKIYHSEKHVNHFS</sequence>
<dbReference type="PANTHER" id="PTHR46738">
    <property type="entry name" value="UBIQUITIN-ASSOCIATED DOMAIN-CONTAINING PROTEIN 1"/>
    <property type="match status" value="1"/>
</dbReference>
<organism>
    <name type="scientific">Pediculus humanus subsp. corporis</name>
    <name type="common">Body louse</name>
    <dbReference type="NCBI Taxonomy" id="121224"/>
    <lineage>
        <taxon>Eukaryota</taxon>
        <taxon>Metazoa</taxon>
        <taxon>Ecdysozoa</taxon>
        <taxon>Arthropoda</taxon>
        <taxon>Hexapoda</taxon>
        <taxon>Insecta</taxon>
        <taxon>Pterygota</taxon>
        <taxon>Neoptera</taxon>
        <taxon>Paraneoptera</taxon>
        <taxon>Psocodea</taxon>
        <taxon>Troctomorpha</taxon>
        <taxon>Phthiraptera</taxon>
        <taxon>Anoplura</taxon>
        <taxon>Pediculidae</taxon>
        <taxon>Pediculus</taxon>
    </lineage>
</organism>
<dbReference type="HOGENOM" id="CLU_035938_1_0_1"/>
<dbReference type="EMBL" id="DS235123">
    <property type="protein sequence ID" value="EEB12189.1"/>
    <property type="molecule type" value="Genomic_DNA"/>
</dbReference>
<reference evidence="3" key="2">
    <citation type="submission" date="2007-04" db="EMBL/GenBank/DDBJ databases">
        <title>The genome of the human body louse.</title>
        <authorList>
            <consortium name="The Human Body Louse Genome Consortium"/>
            <person name="Kirkness E."/>
            <person name="Walenz B."/>
            <person name="Hass B."/>
            <person name="Bruggner R."/>
            <person name="Strausberg R."/>
        </authorList>
    </citation>
    <scope>NUCLEOTIDE SEQUENCE</scope>
    <source>
        <strain>USDA</strain>
    </source>
</reference>
<dbReference type="GeneID" id="8236581"/>
<dbReference type="FunCoup" id="E0VFN3">
    <property type="interactions" value="180"/>
</dbReference>
<feature type="region of interest" description="Disordered" evidence="1">
    <location>
        <begin position="1"/>
        <end position="29"/>
    </location>
</feature>
<dbReference type="InParanoid" id="E0VFN3"/>
<feature type="domain" description="UBA" evidence="2">
    <location>
        <begin position="292"/>
        <end position="332"/>
    </location>
</feature>
<dbReference type="Gene3D" id="1.10.8.10">
    <property type="entry name" value="DNA helicase RuvA subunit, C-terminal domain"/>
    <property type="match status" value="2"/>
</dbReference>
<dbReference type="Gene3D" id="1.10.260.100">
    <property type="match status" value="1"/>
</dbReference>
<dbReference type="eggNOG" id="ENOG502QQQ6">
    <property type="taxonomic scope" value="Eukaryota"/>
</dbReference>
<evidence type="ECO:0000256" key="1">
    <source>
        <dbReference type="SAM" id="MobiDB-lite"/>
    </source>
</evidence>
<dbReference type="EnsemblMetazoa" id="PHUM163710-RA">
    <property type="protein sequence ID" value="PHUM163710-PA"/>
    <property type="gene ID" value="PHUM163710"/>
</dbReference>
<dbReference type="InterPro" id="IPR041927">
    <property type="entry name" value="UBA2_UBAC1"/>
</dbReference>
<dbReference type="OMA" id="PAMNMQH"/>
<dbReference type="InterPro" id="IPR052476">
    <property type="entry name" value="UBAC1"/>
</dbReference>
<evidence type="ECO:0000313" key="5">
    <source>
        <dbReference type="Proteomes" id="UP000009046"/>
    </source>
</evidence>
<dbReference type="GO" id="GO:0000151">
    <property type="term" value="C:ubiquitin ligase complex"/>
    <property type="evidence" value="ECO:0007669"/>
    <property type="project" value="TreeGrafter"/>
</dbReference>
<dbReference type="EMBL" id="AAZO01001914">
    <property type="status" value="NOT_ANNOTATED_CDS"/>
    <property type="molecule type" value="Genomic_DNA"/>
</dbReference>
<dbReference type="OrthoDB" id="336240at2759"/>
<dbReference type="Pfam" id="PF00627">
    <property type="entry name" value="UBA"/>
    <property type="match status" value="1"/>
</dbReference>
<protein>
    <submittedName>
        <fullName evidence="3 4">Ubx domain-containing protein, putative</fullName>
    </submittedName>
</protein>
<dbReference type="VEuPathDB" id="VectorBase:PHUM163710"/>
<gene>
    <name evidence="4" type="primary">8236581</name>
    <name evidence="3" type="ORF">Phum_PHUM163710</name>
</gene>
<dbReference type="PROSITE" id="PS50030">
    <property type="entry name" value="UBA"/>
    <property type="match status" value="2"/>
</dbReference>
<dbReference type="Pfam" id="PF22562">
    <property type="entry name" value="UBA_7"/>
    <property type="match status" value="1"/>
</dbReference>
<name>E0VFN3_PEDHC</name>
<dbReference type="RefSeq" id="XP_002424927.1">
    <property type="nucleotide sequence ID" value="XM_002424882.1"/>
</dbReference>
<feature type="region of interest" description="Disordered" evidence="1">
    <location>
        <begin position="242"/>
        <end position="267"/>
    </location>
</feature>
<dbReference type="STRING" id="121224.E0VFN3"/>
<dbReference type="SMART" id="SM00165">
    <property type="entry name" value="UBA"/>
    <property type="match status" value="2"/>
</dbReference>